<evidence type="ECO:0000313" key="2">
    <source>
        <dbReference type="EMBL" id="RUM09411.1"/>
    </source>
</evidence>
<feature type="domain" description="Frog antimicrobial peptide brevinin-2/esculentin type" evidence="1">
    <location>
        <begin position="16"/>
        <end position="38"/>
    </location>
</feature>
<comment type="caution">
    <text evidence="2">The sequence shown here is derived from an EMBL/GenBank/DDBJ whole genome shotgun (WGS) entry which is preliminary data.</text>
</comment>
<gene>
    <name evidence="2" type="ORF">EFR84_02415</name>
</gene>
<accession>A0A3S0SKI9</accession>
<dbReference type="EMBL" id="RJTJ01000002">
    <property type="protein sequence ID" value="RUM09411.1"/>
    <property type="molecule type" value="Genomic_DNA"/>
</dbReference>
<evidence type="ECO:0000259" key="1">
    <source>
        <dbReference type="Pfam" id="PF08023"/>
    </source>
</evidence>
<reference evidence="2 3" key="1">
    <citation type="submission" date="2018-11" db="EMBL/GenBank/DDBJ databases">
        <title>Rhizobium chutanense sp. nov., isolated from root nodules of Phaseolus vulgaris in China.</title>
        <authorList>
            <person name="Huo Y."/>
        </authorList>
    </citation>
    <scope>NUCLEOTIDE SEQUENCE [LARGE SCALE GENOMIC DNA]</scope>
    <source>
        <strain evidence="2 3">C16</strain>
    </source>
</reference>
<protein>
    <recommendedName>
        <fullName evidence="1">Frog antimicrobial peptide brevinin-2/esculentin type domain-containing protein</fullName>
    </recommendedName>
</protein>
<dbReference type="Pfam" id="PF08023">
    <property type="entry name" value="Antimicrobial_2"/>
    <property type="match status" value="1"/>
</dbReference>
<name>A0A3S0SKI9_9HYPH</name>
<dbReference type="InterPro" id="IPR012521">
    <property type="entry name" value="Antimicrobial_frog_2"/>
</dbReference>
<organism evidence="2 3">
    <name type="scientific">Rhizobium chutanense</name>
    <dbReference type="NCBI Taxonomy" id="2035448"/>
    <lineage>
        <taxon>Bacteria</taxon>
        <taxon>Pseudomonadati</taxon>
        <taxon>Pseudomonadota</taxon>
        <taxon>Alphaproteobacteria</taxon>
        <taxon>Hyphomicrobiales</taxon>
        <taxon>Rhizobiaceae</taxon>
        <taxon>Rhizobium/Agrobacterium group</taxon>
        <taxon>Rhizobium</taxon>
    </lineage>
</organism>
<dbReference type="GO" id="GO:0006952">
    <property type="term" value="P:defense response"/>
    <property type="evidence" value="ECO:0007669"/>
    <property type="project" value="InterPro"/>
</dbReference>
<dbReference type="Proteomes" id="UP000278081">
    <property type="component" value="Unassembled WGS sequence"/>
</dbReference>
<evidence type="ECO:0000313" key="3">
    <source>
        <dbReference type="Proteomes" id="UP000278081"/>
    </source>
</evidence>
<proteinExistence type="predicted"/>
<dbReference type="GO" id="GO:0005576">
    <property type="term" value="C:extracellular region"/>
    <property type="evidence" value="ECO:0007669"/>
    <property type="project" value="InterPro"/>
</dbReference>
<dbReference type="AlphaFoldDB" id="A0A3S0SKI9"/>
<sequence length="38" mass="4136">MLALQVIDFTHIPYRKSASRDAAGIGLAQIWCKITGSC</sequence>